<dbReference type="Proteomes" id="UP000050761">
    <property type="component" value="Unassembled WGS sequence"/>
</dbReference>
<accession>A0A3P8BM29</accession>
<organism evidence="2 3">
    <name type="scientific">Heligmosomoides polygyrus</name>
    <name type="common">Parasitic roundworm</name>
    <dbReference type="NCBI Taxonomy" id="6339"/>
    <lineage>
        <taxon>Eukaryota</taxon>
        <taxon>Metazoa</taxon>
        <taxon>Ecdysozoa</taxon>
        <taxon>Nematoda</taxon>
        <taxon>Chromadorea</taxon>
        <taxon>Rhabditida</taxon>
        <taxon>Rhabditina</taxon>
        <taxon>Rhabditomorpha</taxon>
        <taxon>Strongyloidea</taxon>
        <taxon>Heligmosomidae</taxon>
        <taxon>Heligmosomoides</taxon>
    </lineage>
</organism>
<reference evidence="3" key="2">
    <citation type="submission" date="2019-09" db="UniProtKB">
        <authorList>
            <consortium name="WormBaseParasite"/>
        </authorList>
    </citation>
    <scope>IDENTIFICATION</scope>
</reference>
<accession>A0A183G5P1</accession>
<dbReference type="AlphaFoldDB" id="A0A183G5P1"/>
<dbReference type="OrthoDB" id="5849700at2759"/>
<proteinExistence type="predicted"/>
<keyword evidence="2" id="KW-1185">Reference proteome</keyword>
<evidence type="ECO:0000313" key="1">
    <source>
        <dbReference type="EMBL" id="VDP07535.1"/>
    </source>
</evidence>
<sequence>MMDYKECKLFYLQYMPQNLINNKSSLSLQYITDWLSIAYLMRDELERRRMGMEAFGGGTCLRASNLGIAPLYATHRKSFAKEQMKNFKIWPQMIAEAAPDIVKSMKHRLLFVENVIRFGGMSKIVKEFISQNREWVDERLKLSDICKQIILGKNQIDDNRLFETVFGSRSDLSPYYQELLFDKEIQIYRDVRQTKAISAQMDHLLGSMALGDDDGLELKLVDYVFNELLRMAPECGKDPYEGLAITNGWKTMIDQGLLKEKSKEHLKMVVRLKPIVIFLTVSIVPFQRQSLYELYFFLIGDNA</sequence>
<name>A0A183G5P1_HELPZ</name>
<dbReference type="WBParaSite" id="HPBE_0001696101-mRNA-1">
    <property type="protein sequence ID" value="HPBE_0001696101-mRNA-1"/>
    <property type="gene ID" value="HPBE_0001696101"/>
</dbReference>
<evidence type="ECO:0000313" key="2">
    <source>
        <dbReference type="Proteomes" id="UP000050761"/>
    </source>
</evidence>
<reference evidence="1 2" key="1">
    <citation type="submission" date="2018-11" db="EMBL/GenBank/DDBJ databases">
        <authorList>
            <consortium name="Pathogen Informatics"/>
        </authorList>
    </citation>
    <scope>NUCLEOTIDE SEQUENCE [LARGE SCALE GENOMIC DNA]</scope>
</reference>
<gene>
    <name evidence="1" type="ORF">HPBE_LOCUS16960</name>
</gene>
<evidence type="ECO:0000313" key="3">
    <source>
        <dbReference type="WBParaSite" id="HPBE_0001696101-mRNA-1"/>
    </source>
</evidence>
<dbReference type="EMBL" id="UZAH01029710">
    <property type="protein sequence ID" value="VDP07535.1"/>
    <property type="molecule type" value="Genomic_DNA"/>
</dbReference>
<protein>
    <submittedName>
        <fullName evidence="3">DUF3336 domain-containing protein</fullName>
    </submittedName>
</protein>